<evidence type="ECO:0000313" key="1">
    <source>
        <dbReference type="EMBL" id="KAE9609785.1"/>
    </source>
</evidence>
<accession>A0A6A4Q6J8</accession>
<protein>
    <submittedName>
        <fullName evidence="1">Putative glycerophosphodiester phosphodiesterase</fullName>
    </submittedName>
</protein>
<reference evidence="2" key="1">
    <citation type="journal article" date="2020" name="Nat. Commun.">
        <title>Genome sequence of the cluster root forming white lupin.</title>
        <authorList>
            <person name="Hufnagel B."/>
            <person name="Marques A."/>
            <person name="Soriano A."/>
            <person name="Marques L."/>
            <person name="Divol F."/>
            <person name="Doumas P."/>
            <person name="Sallet E."/>
            <person name="Mancinotti D."/>
            <person name="Carrere S."/>
            <person name="Marande W."/>
            <person name="Arribat S."/>
            <person name="Keller J."/>
            <person name="Huneau C."/>
            <person name="Blein T."/>
            <person name="Aime D."/>
            <person name="Laguerre M."/>
            <person name="Taylor J."/>
            <person name="Schubert V."/>
            <person name="Nelson M."/>
            <person name="Geu-Flores F."/>
            <person name="Crespi M."/>
            <person name="Gallardo-Guerrero K."/>
            <person name="Delaux P.-M."/>
            <person name="Salse J."/>
            <person name="Berges H."/>
            <person name="Guyot R."/>
            <person name="Gouzy J."/>
            <person name="Peret B."/>
        </authorList>
    </citation>
    <scope>NUCLEOTIDE SEQUENCE [LARGE SCALE GENOMIC DNA]</scope>
    <source>
        <strain evidence="2">cv. Amiga</strain>
    </source>
</reference>
<keyword evidence="2" id="KW-1185">Reference proteome</keyword>
<dbReference type="Proteomes" id="UP000447434">
    <property type="component" value="Chromosome 7"/>
</dbReference>
<name>A0A6A4Q6J8_LUPAL</name>
<gene>
    <name evidence="1" type="ORF">Lalb_Chr07g0179731</name>
</gene>
<dbReference type="AlphaFoldDB" id="A0A6A4Q6J8"/>
<sequence length="78" mass="7780">MSTIPAEILPPSGAPLPSLEVADVVDPPLPSVVNMTKDVHAAAPAAPVTPSSTASANVSNVALSLVAILVFAMVSARH</sequence>
<proteinExistence type="predicted"/>
<organism evidence="1 2">
    <name type="scientific">Lupinus albus</name>
    <name type="common">White lupine</name>
    <name type="synonym">Lupinus termis</name>
    <dbReference type="NCBI Taxonomy" id="3870"/>
    <lineage>
        <taxon>Eukaryota</taxon>
        <taxon>Viridiplantae</taxon>
        <taxon>Streptophyta</taxon>
        <taxon>Embryophyta</taxon>
        <taxon>Tracheophyta</taxon>
        <taxon>Spermatophyta</taxon>
        <taxon>Magnoliopsida</taxon>
        <taxon>eudicotyledons</taxon>
        <taxon>Gunneridae</taxon>
        <taxon>Pentapetalae</taxon>
        <taxon>rosids</taxon>
        <taxon>fabids</taxon>
        <taxon>Fabales</taxon>
        <taxon>Fabaceae</taxon>
        <taxon>Papilionoideae</taxon>
        <taxon>50 kb inversion clade</taxon>
        <taxon>genistoids sensu lato</taxon>
        <taxon>core genistoids</taxon>
        <taxon>Genisteae</taxon>
        <taxon>Lupinus</taxon>
    </lineage>
</organism>
<comment type="caution">
    <text evidence="1">The sequence shown here is derived from an EMBL/GenBank/DDBJ whole genome shotgun (WGS) entry which is preliminary data.</text>
</comment>
<evidence type="ECO:0000313" key="2">
    <source>
        <dbReference type="Proteomes" id="UP000447434"/>
    </source>
</evidence>
<dbReference type="EMBL" id="WOCE01000007">
    <property type="protein sequence ID" value="KAE9609785.1"/>
    <property type="molecule type" value="Genomic_DNA"/>
</dbReference>